<dbReference type="RefSeq" id="WP_006442307.1">
    <property type="nucleotide sequence ID" value="NZ_CP036524.1"/>
</dbReference>
<keyword evidence="1" id="KW-0813">Transport</keyword>
<dbReference type="InterPro" id="IPR027417">
    <property type="entry name" value="P-loop_NTPase"/>
</dbReference>
<dbReference type="Pfam" id="PF00005">
    <property type="entry name" value="ABC_tran"/>
    <property type="match status" value="1"/>
</dbReference>
<dbReference type="AlphaFoldDB" id="C0BYT5"/>
<evidence type="ECO:0000256" key="1">
    <source>
        <dbReference type="ARBA" id="ARBA00022448"/>
    </source>
</evidence>
<protein>
    <submittedName>
        <fullName evidence="5">ABC transporter, ATP-binding protein</fullName>
    </submittedName>
</protein>
<dbReference type="SMART" id="SM00382">
    <property type="entry name" value="AAA"/>
    <property type="match status" value="1"/>
</dbReference>
<gene>
    <name evidence="5" type="ORF">CLOHYLEM_04974</name>
</gene>
<evidence type="ECO:0000313" key="5">
    <source>
        <dbReference type="EMBL" id="EEG75013.1"/>
    </source>
</evidence>
<dbReference type="InterPro" id="IPR051782">
    <property type="entry name" value="ABC_Transporter_VariousFunc"/>
</dbReference>
<dbReference type="SUPFAM" id="SSF52540">
    <property type="entry name" value="P-loop containing nucleoside triphosphate hydrolases"/>
    <property type="match status" value="1"/>
</dbReference>
<dbReference type="eggNOG" id="COG1131">
    <property type="taxonomic scope" value="Bacteria"/>
</dbReference>
<reference evidence="5" key="1">
    <citation type="submission" date="2009-02" db="EMBL/GenBank/DDBJ databases">
        <authorList>
            <person name="Fulton L."/>
            <person name="Clifton S."/>
            <person name="Fulton B."/>
            <person name="Xu J."/>
            <person name="Minx P."/>
            <person name="Pepin K.H."/>
            <person name="Johnson M."/>
            <person name="Bhonagiri V."/>
            <person name="Nash W.E."/>
            <person name="Mardis E.R."/>
            <person name="Wilson R.K."/>
        </authorList>
    </citation>
    <scope>NUCLEOTIDE SEQUENCE [LARGE SCALE GENOMIC DNA]</scope>
    <source>
        <strain evidence="5">DSM 15053</strain>
    </source>
</reference>
<accession>C0BYT5</accession>
<dbReference type="PANTHER" id="PTHR42939">
    <property type="entry name" value="ABC TRANSPORTER ATP-BINDING PROTEIN ALBC-RELATED"/>
    <property type="match status" value="1"/>
</dbReference>
<dbReference type="InterPro" id="IPR003439">
    <property type="entry name" value="ABC_transporter-like_ATP-bd"/>
</dbReference>
<dbReference type="STRING" id="553973.CLOHYLEM_04974"/>
<dbReference type="PANTHER" id="PTHR42939:SF1">
    <property type="entry name" value="ABC TRANSPORTER ATP-BINDING PROTEIN ALBC-RELATED"/>
    <property type="match status" value="1"/>
</dbReference>
<evidence type="ECO:0000256" key="2">
    <source>
        <dbReference type="ARBA" id="ARBA00022741"/>
    </source>
</evidence>
<dbReference type="EMBL" id="ABYI02000018">
    <property type="protein sequence ID" value="EEG75013.1"/>
    <property type="molecule type" value="Genomic_DNA"/>
</dbReference>
<dbReference type="HOGENOM" id="CLU_000604_1_2_9"/>
<evidence type="ECO:0000313" key="6">
    <source>
        <dbReference type="Proteomes" id="UP000004893"/>
    </source>
</evidence>
<dbReference type="OrthoDB" id="2290519at2"/>
<evidence type="ECO:0000256" key="3">
    <source>
        <dbReference type="ARBA" id="ARBA00022840"/>
    </source>
</evidence>
<dbReference type="Proteomes" id="UP000004893">
    <property type="component" value="Unassembled WGS sequence"/>
</dbReference>
<proteinExistence type="predicted"/>
<keyword evidence="3 5" id="KW-0067">ATP-binding</keyword>
<keyword evidence="6" id="KW-1185">Reference proteome</keyword>
<comment type="caution">
    <text evidence="5">The sequence shown here is derived from an EMBL/GenBank/DDBJ whole genome shotgun (WGS) entry which is preliminary data.</text>
</comment>
<dbReference type="InterPro" id="IPR003593">
    <property type="entry name" value="AAA+_ATPase"/>
</dbReference>
<reference evidence="5" key="2">
    <citation type="submission" date="2013-06" db="EMBL/GenBank/DDBJ databases">
        <title>Draft genome sequence of Clostridium hylemonae (DSM 15053).</title>
        <authorList>
            <person name="Sudarsanam P."/>
            <person name="Ley R."/>
            <person name="Guruge J."/>
            <person name="Turnbaugh P.J."/>
            <person name="Mahowald M."/>
            <person name="Liep D."/>
            <person name="Gordon J."/>
        </authorList>
    </citation>
    <scope>NUCLEOTIDE SEQUENCE</scope>
    <source>
        <strain evidence="5">DSM 15053</strain>
    </source>
</reference>
<organism evidence="5 6">
    <name type="scientific">[Clostridium] hylemonae DSM 15053</name>
    <dbReference type="NCBI Taxonomy" id="553973"/>
    <lineage>
        <taxon>Bacteria</taxon>
        <taxon>Bacillati</taxon>
        <taxon>Bacillota</taxon>
        <taxon>Clostridia</taxon>
        <taxon>Lachnospirales</taxon>
        <taxon>Lachnospiraceae</taxon>
    </lineage>
</organism>
<dbReference type="CDD" id="cd03230">
    <property type="entry name" value="ABC_DR_subfamily_A"/>
    <property type="match status" value="1"/>
</dbReference>
<sequence>MEIIRLENVSKKYGAKLVLDGIEKGFCQGESAAFVGHNGCGKSTLLRIIAGLTVPSGGRVVHERPLLFHYIPEKFPPAAVTARQYLLRMGALDGMRRDEAGKRIESLGDDFFLGGLLDVPMRSLSKGTLQKVGVIQALLTRPDVLLLDEPVSGQDRESQKVLTDKVNELRGKDVTVFLSCHETHIVKAVAEEVYTIRDGRLKAYKAEEVKMRTVLLEHGGDFAVPGGMTKYGRYYRLKAEEKECDRILPGLLSGGWKLRGMYDEEDD</sequence>
<dbReference type="Gene3D" id="3.40.50.300">
    <property type="entry name" value="P-loop containing nucleotide triphosphate hydrolases"/>
    <property type="match status" value="1"/>
</dbReference>
<name>C0BYT5_9FIRM</name>
<dbReference type="GO" id="GO:0005524">
    <property type="term" value="F:ATP binding"/>
    <property type="evidence" value="ECO:0007669"/>
    <property type="project" value="UniProtKB-KW"/>
</dbReference>
<keyword evidence="2" id="KW-0547">Nucleotide-binding</keyword>
<evidence type="ECO:0000259" key="4">
    <source>
        <dbReference type="PROSITE" id="PS50893"/>
    </source>
</evidence>
<dbReference type="PROSITE" id="PS50893">
    <property type="entry name" value="ABC_TRANSPORTER_2"/>
    <property type="match status" value="1"/>
</dbReference>
<feature type="domain" description="ABC transporter" evidence="4">
    <location>
        <begin position="4"/>
        <end position="223"/>
    </location>
</feature>
<dbReference type="GO" id="GO:0016887">
    <property type="term" value="F:ATP hydrolysis activity"/>
    <property type="evidence" value="ECO:0007669"/>
    <property type="project" value="InterPro"/>
</dbReference>